<keyword evidence="21" id="KW-1185">Reference proteome</keyword>
<dbReference type="GO" id="GO:0043171">
    <property type="term" value="P:peptide catabolic process"/>
    <property type="evidence" value="ECO:0007669"/>
    <property type="project" value="TreeGrafter"/>
</dbReference>
<dbReference type="GO" id="GO:0005886">
    <property type="term" value="C:plasma membrane"/>
    <property type="evidence" value="ECO:0007669"/>
    <property type="project" value="UniProtKB-SubCell"/>
</dbReference>
<dbReference type="InterPro" id="IPR050344">
    <property type="entry name" value="Peptidase_M1_aminopeptidases"/>
</dbReference>
<evidence type="ECO:0000313" key="21">
    <source>
        <dbReference type="Proteomes" id="UP001367676"/>
    </source>
</evidence>
<proteinExistence type="inferred from homology"/>
<keyword evidence="8 16" id="KW-0732">Signal</keyword>
<evidence type="ECO:0000256" key="13">
    <source>
        <dbReference type="ARBA" id="ARBA00023180"/>
    </source>
</evidence>
<evidence type="ECO:0000256" key="11">
    <source>
        <dbReference type="ARBA" id="ARBA00023049"/>
    </source>
</evidence>
<feature type="domain" description="Aminopeptidase N-like N-terminal" evidence="19">
    <location>
        <begin position="1598"/>
        <end position="1794"/>
    </location>
</feature>
<feature type="domain" description="ERAP1-like C-terminal" evidence="18">
    <location>
        <begin position="1304"/>
        <end position="1577"/>
    </location>
</feature>
<evidence type="ECO:0000256" key="12">
    <source>
        <dbReference type="ARBA" id="ARBA00023136"/>
    </source>
</evidence>
<gene>
    <name evidence="20" type="ORF">V9T40_005229</name>
</gene>
<dbReference type="Pfam" id="PF01433">
    <property type="entry name" value="Peptidase_M1"/>
    <property type="match status" value="6"/>
</dbReference>
<comment type="cofactor">
    <cofactor evidence="1">
        <name>Zn(2+)</name>
        <dbReference type="ChEBI" id="CHEBI:29105"/>
    </cofactor>
</comment>
<feature type="domain" description="Peptidase M1 membrane alanine aminopeptidase" evidence="17">
    <location>
        <begin position="4296"/>
        <end position="4519"/>
    </location>
</feature>
<keyword evidence="9" id="KW-0378">Hydrolase</keyword>
<reference evidence="20 21" key="1">
    <citation type="submission" date="2024-03" db="EMBL/GenBank/DDBJ databases">
        <title>Adaptation during the transition from Ophiocordyceps entomopathogen to insect associate is accompanied by gene loss and intensified selection.</title>
        <authorList>
            <person name="Ward C.M."/>
            <person name="Onetto C.A."/>
            <person name="Borneman A.R."/>
        </authorList>
    </citation>
    <scope>NUCLEOTIDE SEQUENCE [LARGE SCALE GENOMIC DNA]</scope>
    <source>
        <strain evidence="20">AWRI1</strain>
        <tissue evidence="20">Single Adult Female</tissue>
    </source>
</reference>
<dbReference type="InterPro" id="IPR034016">
    <property type="entry name" value="M1_APN-typ"/>
</dbReference>
<dbReference type="InterPro" id="IPR042097">
    <property type="entry name" value="Aminopeptidase_N-like_N_sf"/>
</dbReference>
<feature type="domain" description="Aminopeptidase N-like N-terminal" evidence="19">
    <location>
        <begin position="4096"/>
        <end position="4262"/>
    </location>
</feature>
<dbReference type="Gene3D" id="2.60.40.1910">
    <property type="match status" value="6"/>
</dbReference>
<dbReference type="EMBL" id="JBBCAQ010000032">
    <property type="protein sequence ID" value="KAK7584266.1"/>
    <property type="molecule type" value="Genomic_DNA"/>
</dbReference>
<evidence type="ECO:0000256" key="16">
    <source>
        <dbReference type="SAM" id="SignalP"/>
    </source>
</evidence>
<evidence type="ECO:0000256" key="1">
    <source>
        <dbReference type="ARBA" id="ARBA00001947"/>
    </source>
</evidence>
<feature type="region of interest" description="Disordered" evidence="15">
    <location>
        <begin position="4781"/>
        <end position="4804"/>
    </location>
</feature>
<name>A0AAN9Y2G0_9HEMI</name>
<comment type="caution">
    <text evidence="20">The sequence shown here is derived from an EMBL/GenBank/DDBJ whole genome shotgun (WGS) entry which is preliminary data.</text>
</comment>
<keyword evidence="11" id="KW-0482">Metalloprotease</keyword>
<evidence type="ECO:0000256" key="7">
    <source>
        <dbReference type="ARBA" id="ARBA00022723"/>
    </source>
</evidence>
<feature type="domain" description="ERAP1-like C-terminal" evidence="18">
    <location>
        <begin position="2967"/>
        <end position="3268"/>
    </location>
</feature>
<organism evidence="20 21">
    <name type="scientific">Parthenolecanium corni</name>
    <dbReference type="NCBI Taxonomy" id="536013"/>
    <lineage>
        <taxon>Eukaryota</taxon>
        <taxon>Metazoa</taxon>
        <taxon>Ecdysozoa</taxon>
        <taxon>Arthropoda</taxon>
        <taxon>Hexapoda</taxon>
        <taxon>Insecta</taxon>
        <taxon>Pterygota</taxon>
        <taxon>Neoptera</taxon>
        <taxon>Paraneoptera</taxon>
        <taxon>Hemiptera</taxon>
        <taxon>Sternorrhyncha</taxon>
        <taxon>Coccoidea</taxon>
        <taxon>Coccidae</taxon>
        <taxon>Parthenolecanium</taxon>
    </lineage>
</organism>
<keyword evidence="10" id="KW-0862">Zinc</keyword>
<evidence type="ECO:0000313" key="20">
    <source>
        <dbReference type="EMBL" id="KAK7584266.1"/>
    </source>
</evidence>
<accession>A0AAN9Y2G0</accession>
<evidence type="ECO:0000256" key="6">
    <source>
        <dbReference type="ARBA" id="ARBA00022670"/>
    </source>
</evidence>
<comment type="subcellular location">
    <subcellularLocation>
        <location evidence="2">Cell membrane</location>
        <topology evidence="2">Lipid-anchor</topology>
        <topology evidence="2">GPI-anchor</topology>
    </subcellularLocation>
</comment>
<evidence type="ECO:0000256" key="10">
    <source>
        <dbReference type="ARBA" id="ARBA00022833"/>
    </source>
</evidence>
<feature type="domain" description="Aminopeptidase N-like N-terminal" evidence="19">
    <location>
        <begin position="2436"/>
        <end position="2624"/>
    </location>
</feature>
<dbReference type="GO" id="GO:0070006">
    <property type="term" value="F:metalloaminopeptidase activity"/>
    <property type="evidence" value="ECO:0007669"/>
    <property type="project" value="TreeGrafter"/>
</dbReference>
<dbReference type="SUPFAM" id="SSF55486">
    <property type="entry name" value="Metalloproteases ('zincins'), catalytic domain"/>
    <property type="match status" value="6"/>
</dbReference>
<dbReference type="Gene3D" id="1.10.390.10">
    <property type="entry name" value="Neutral Protease Domain 2"/>
    <property type="match status" value="6"/>
</dbReference>
<feature type="domain" description="ERAP1-like C-terminal" evidence="18">
    <location>
        <begin position="2139"/>
        <end position="2415"/>
    </location>
</feature>
<dbReference type="FunFam" id="2.60.40.1910:FF:000008">
    <property type="entry name" value="Aminopeptidase"/>
    <property type="match status" value="1"/>
</dbReference>
<dbReference type="SUPFAM" id="SSF63737">
    <property type="entry name" value="Leukotriene A4 hydrolase N-terminal domain"/>
    <property type="match status" value="6"/>
</dbReference>
<feature type="domain" description="Aminopeptidase N-like N-terminal" evidence="19">
    <location>
        <begin position="41"/>
        <end position="155"/>
    </location>
</feature>
<feature type="compositionally biased region" description="Basic and acidic residues" evidence="15">
    <location>
        <begin position="4792"/>
        <end position="4804"/>
    </location>
</feature>
<feature type="domain" description="Peptidase M1 membrane alanine aminopeptidase" evidence="17">
    <location>
        <begin position="3471"/>
        <end position="3692"/>
    </location>
</feature>
<evidence type="ECO:0008006" key="22">
    <source>
        <dbReference type="Google" id="ProtNLM"/>
    </source>
</evidence>
<evidence type="ECO:0000259" key="19">
    <source>
        <dbReference type="Pfam" id="PF17900"/>
    </source>
</evidence>
<feature type="domain" description="ERAP1-like C-terminal" evidence="18">
    <location>
        <begin position="530"/>
        <end position="716"/>
    </location>
</feature>
<feature type="domain" description="ERAP1-like C-terminal" evidence="18">
    <location>
        <begin position="3779"/>
        <end position="4054"/>
    </location>
</feature>
<evidence type="ECO:0000256" key="15">
    <source>
        <dbReference type="SAM" id="MobiDB-lite"/>
    </source>
</evidence>
<keyword evidence="13" id="KW-0325">Glycoprotein</keyword>
<dbReference type="GO" id="GO:0008270">
    <property type="term" value="F:zinc ion binding"/>
    <property type="evidence" value="ECO:0007669"/>
    <property type="project" value="InterPro"/>
</dbReference>
<feature type="domain" description="Peptidase M1 membrane alanine aminopeptidase" evidence="17">
    <location>
        <begin position="2663"/>
        <end position="2882"/>
    </location>
</feature>
<dbReference type="Gene3D" id="1.25.50.20">
    <property type="match status" value="5"/>
</dbReference>
<feature type="domain" description="Peptidase M1 membrane alanine aminopeptidase" evidence="17">
    <location>
        <begin position="218"/>
        <end position="443"/>
    </location>
</feature>
<feature type="domain" description="Peptidase M1 membrane alanine aminopeptidase" evidence="17">
    <location>
        <begin position="1833"/>
        <end position="2058"/>
    </location>
</feature>
<dbReference type="Proteomes" id="UP001367676">
    <property type="component" value="Unassembled WGS sequence"/>
</dbReference>
<dbReference type="PRINTS" id="PR00756">
    <property type="entry name" value="ALADIPTASE"/>
</dbReference>
<feature type="signal peptide" evidence="16">
    <location>
        <begin position="1"/>
        <end position="23"/>
    </location>
</feature>
<dbReference type="GO" id="GO:0005615">
    <property type="term" value="C:extracellular space"/>
    <property type="evidence" value="ECO:0007669"/>
    <property type="project" value="TreeGrafter"/>
</dbReference>
<evidence type="ECO:0000256" key="5">
    <source>
        <dbReference type="ARBA" id="ARBA00022622"/>
    </source>
</evidence>
<dbReference type="GO" id="GO:0042277">
    <property type="term" value="F:peptide binding"/>
    <property type="evidence" value="ECO:0007669"/>
    <property type="project" value="TreeGrafter"/>
</dbReference>
<dbReference type="CDD" id="cd09601">
    <property type="entry name" value="M1_APN-Q_like"/>
    <property type="match status" value="6"/>
</dbReference>
<dbReference type="Gene3D" id="1.10.3480.20">
    <property type="match status" value="1"/>
</dbReference>
<evidence type="ECO:0000256" key="2">
    <source>
        <dbReference type="ARBA" id="ARBA00004609"/>
    </source>
</evidence>
<keyword evidence="12" id="KW-0472">Membrane</keyword>
<dbReference type="PANTHER" id="PTHR11533:SF253">
    <property type="entry name" value="AMINOPEPTIDASE-RELATED"/>
    <property type="match status" value="1"/>
</dbReference>
<keyword evidence="7" id="KW-0479">Metal-binding</keyword>
<dbReference type="Pfam" id="PF11838">
    <property type="entry name" value="ERAP1_C"/>
    <property type="match status" value="6"/>
</dbReference>
<evidence type="ECO:0000256" key="3">
    <source>
        <dbReference type="ARBA" id="ARBA00010136"/>
    </source>
</evidence>
<comment type="similarity">
    <text evidence="3">Belongs to the peptidase M1 family.</text>
</comment>
<dbReference type="InterPro" id="IPR027268">
    <property type="entry name" value="Peptidase_M4/M1_CTD_sf"/>
</dbReference>
<dbReference type="InterPro" id="IPR024571">
    <property type="entry name" value="ERAP1-like_C_dom"/>
</dbReference>
<evidence type="ECO:0000256" key="8">
    <source>
        <dbReference type="ARBA" id="ARBA00022729"/>
    </source>
</evidence>
<feature type="domain" description="Aminopeptidase N-like N-terminal" evidence="19">
    <location>
        <begin position="764"/>
        <end position="961"/>
    </location>
</feature>
<keyword evidence="14" id="KW-0449">Lipoprotein</keyword>
<evidence type="ECO:0000259" key="17">
    <source>
        <dbReference type="Pfam" id="PF01433"/>
    </source>
</evidence>
<dbReference type="InterPro" id="IPR014782">
    <property type="entry name" value="Peptidase_M1_dom"/>
</dbReference>
<evidence type="ECO:0000256" key="4">
    <source>
        <dbReference type="ARBA" id="ARBA00022475"/>
    </source>
</evidence>
<sequence length="4804" mass="554686">MNWTGTILTFASFFWMSVKVNNAENNDEAAKPFLLPKNLWPDSYNVVITVNLEESDFSFNGSSEITIKCLQATKSVILNVKDLEIDTTAVKVKQAQTDLKITDQKPDKDNQLYIITMEQELVAETYYLVYVPFSGVTDVTRTGLYRTSYFNRQTNKVRDNKMNYVMDTFKQTKLLSTYLVAFVIVDFESYELKAPDYNIPVTVWARKELIPQTQVGQDVTLKSLAYFTDYFGIKLEIEKLDLVVVPNLAYGGMENSGLTTFSEWDFLYHEGVSFASDKVNTAKVAAHEMCHSWMGNMASFQDYRSDWVKEGFANYFEKLALSELDEYKDLQVLEPEWTISFYDALSTDGLLASRKLAYNIQSVHDPDFLFDNITYKKGSMLMRMLSFVMGDEPFQRAVSTFVKTYKDKVAKTEDVWQILTDKSRNSNVFLPPDTSIGDIMNTWTEQRGYAKLTVTRDLANNKVIIKQAPFDFNNDKEADDRCWWMPISFITKQSPKIESVAPKYWFGCKEDLEITDIKLEKDDWIILNPRLTALTNEKDYLQIDVLSRAQFLSDLHGLAWIGDIEYKVLFEALNLLKHETEYPVWITGLAILSSLRYMLSITDIINPYTAFAKTIVEPAFLKDSNINEFKGDTNYIRRKALFISWACGFGAGDCEKQATDLFNLWMKEPNPDVNNPILAPARSTVYCWGIVSGGQAAFDFLLERFKNTIVATERNSFTNWLFLNKMGITLQIFSLLTCICIYSSAQGTNNQSGQTLYLPGNIWPQRYWVNIYVDPEPGSFSYWGDVTIEVMCTDDTNTILINFCSLEILINDISVIYADGDALQSLTVNQSNTYVDEEKQILTIAMEEQLKAFSTYNIRIPFKNGYLDYKLTGFYRSFYFDNCSQSAKWLAVTQAEPSYGRCIFPSFDQPNMKARFLISIGHHEKYVALTNKPLDTTEDIPDKPNWVLDHFASTGLLSTYMVTMLVSEFVNSSEGITLPPDNIPVGFWSRPDVQDQLYFASEIVTDSLTFFGNYFNLPAPFRKFDIAVIPDFHSNGGDGYGMVTFRESDALFHPQLSSVTDQVNTALVVAHYMAKQWIGDIVTQQTWDGVWMKEGFCNYFARIYINQKFPNWKSLLIEFVVAFIDSLSADGLEAAHALFFPIDNLTQVDFLYDTISFRKGSLIARFVSIIVGDEVFKEAMVQYVSSFKGSNTRVEFLWEIMTNIAQKSNGLPDGIDLTTIMNTWVYESHYPLLTVNIDDQGVVTVSQEAFIFNPVTETGNENKPCWWLPLFYTTSTELNFENPNVQWMKCEDTTLDVQLEPDDFLLLNLGLTALCRVDYGEQMWKRISQTLLDKQNFMKLDVFSRVQLLSDMYGLAWIGRLNYSFMFETFGFLKYETEYAVWRNAWSILGSLRLMLAGTQLRAAYQQFAASLAKPIFSQLGHINEFPVDDPYQTRFKAFVTSWICGVGEKTCQTPSVEFFQQWFNSDDRYTENPINVNVRLTVYCQGIVFGGQAEWDFLFALYQNTSVLSEKYAIQRALGCSQDEKILRQYLEYSIDSNFVRPQDSIVIFTGMATNDASVPVIRRFFYERFQNIFKFSAQQNDDQSDQTLRLPVNLFPLQYELKMFVEPGPEVFTFRGTVTIQVICGEETNTMLVNFCSLKIPTDDIVVEKFELNDERTKLTVNKSKTKADDKSQILTITVDEKFEKMRTYDVIINFDGILDTTLTGFYRSSYFDSKSQAIRWLAVTQADPTFARCIFPSMDQPDMKSKFIISIGHDKKFNALTNSQLDKSEPYKERDGWVLDQFKLTEQISTYSVTMIVSEFVNSSNGIKLPPGNIPVGFWSRPDVQDQLKFASDIVVDALTFFGELFKLPFTFQKFDIAVIPDFQFINKEGFALATFRESDVLIHPEWSSDDDQVNTALIVSHYMAKQWIGALLTMEWFDNTWMKEGFCNYFAIIYNNQKFPRWNSSKIDFIAAFIDSLALDGLQAAHPLLFPIKSLTQVELLYDRISFRKGSLIARLLSIIVGERVFNDSFIIYVSTYIYKTAQLDDFWKIFTQTIGEGSKLPEGVDVKAIMDKWVSQPYYPILTVTKDGSGVTVSQEAFIFNPKSDATDTKKICWWIPLIYTTSSELNFENPRMQWLKCDEKVKLDVQLGPNDYLLLNLNLTALCRVDYGEEMWKLISQTLMDEKKFTNIDVFSRVQLLSDMYGLAWIERFSYTFMFETFGFLKHETEFAVWQNAWSILGYLRKMLAGTNLEGAYQAFTRSLIEPMFKKLGAINDFPNDDPLQSRFKSFFISKTCAFAIDGCQTAAEELFKKWLDYNRGENQNAENPIHRNIRGIVFCQGIVFGGQTEWDLLFAKYEKTVVASEKMILQQALTCSQDEKILRQYLEYSIDSKYVRPQDSAFIFKDMANSDASYLVMRQFFFERFQEIYEFFVLGDVSDPQIGDFSLPGNLIPESYNLTIYTNLNEKVFAFSGSVYVKVLCIQGTNKIILHAKNLTIIEEYVTVMLDENNVIEIQSHEYDRKIDFYTINLKTYLQPENIYFVYIPFEAKLGTDGSGYSGSSYTDAQGNIRWISVTQFDPIYARKAFPCWDELGYKAKYNIFLAHDENLTAISNMRLASIDNIENMPGWVMSKFDESPPIPTTNVAFVICDFVSKNVELPPRNIQLRVWAREELLYQAELALDTLSKALPFDEYLFDMLYPLPKMDIVALPYYSAGSESNFGLALITETGVLFDQNSNGDYNRRNIVSDVCGMVNQQWFNNIVTAKGWEGMWLGSGFVNYFSKTVVDQLYPDWSFGFRTFANEFSDVLAADSSKTAHALQVIIESPDVINQFYDTITFTKSAYVLRMLNIIIGNDSFQLGVNNFLKEYKFKKADQFDLWKMLANANNSNNVDIQRLMDPWTLKPGFPYLFVDINYSQQTVTVTQERFLFNDKNEEEEAERKKYCWPVALIFTTSINPNFEDLKIQQWLTCHGPLTFSLELKETDWVIFNLGLVVPCRINYSGKNWDSILKTLANENGYQEIEVRNRMQIVDDLFAFATADILAYSFVLDAIMYLQYENDYLPWGIALSYLRDIRSYLMRTELFEPFQAYVRKMLEPVYYKLGKFEEFPTDYYRGEFKYQMTFWSCEYWVDSCRKSCLESLRSWKAVAEPDQYNPILLQIRGYVYCQALRIGDESDWYFLWDRYLNARGPLDKGIILQTLGCTQRKNILQNLLNWSIDPNVFQPEDSPEVFLRVADSGVAYEMCRDFFINRFQEIYNYLSEDPDLLGRYLPILYALTRTQEELKVIKVVQQTNQIILHSSELNVDTQNVYLRYAESDQQITLGPIEFNKEFEFMIINVQETLLVDAEYIVYIPFDAPLQDVSDGYFRTCYQDPQGNEIWFSATYFEAAKARNAFVCFDEPGYKPIYSISLAHAREYTAISNMDIQETYDIPDMDGWVMTRFNDTPNLSSYLVAMMLCQFEYTEVQNLGIPVRIWGRSEVINQLSIVEKTVERVFPAFNELFAIKLEYLELLNIIAVPLYMSNQESWGCFMIDESTVIYDIDFHTIYDATLIAADISHLISHLWCGDLVTMEWWTELFLADGLAYYYQEKGVSIFFDMDYYQDIRFSSIYRSAMNDDAVVELSQAIVAPIEDSHDVLQNFTTLFQRKSYMYIRQLMMIVSQEAFLNGIRNYFNNYKYKVALLSDFLNELNNAGREAQTITADFNLNVVMERWTYGKGYPMLQVEIDYTNQIAYLSQIRFIAETRISPDERAVLEKECWPIPVSWLTSANLNFDNYVAQDWLYCDYYLEIFLENFTEQDFILFNIQVLGYYRVNYPDAVWLAIANFLNNENEFTKIHSLNRMQILSDSFEIAWPGYLPYSVAFNIIPYLRFETDEGPLRIALFSLRDIRDRLKRTNLLESFHAKVREFLEPIYMRYNDVSLVPYDITEARFKLLVDSWAGTYQVYGCLEQSLNLLLQWYGTENPDSNNPIDLNVRETAYCYGILQGNDELWNWMFQRFIGATDDDEKSRILMGLGCTQNTQIMADLLSWSLDPTIIESRWLVSVFASVYYNELPISFDVVFNFLINNLQNIRQFQAFLNSASLQDCQSDIDNAIQDALNNISWHDLHNSEMSDLLTVITCQKTTREIVLHSKELNISQNEVTFHLVENNQPTRKIAIQSPSFDEPNDFFKFSVDEDLIENSLYQLFIPYDGALRDDSQGFFKNTFTDETGKSKVMALTYLFPNNARLVMPCFDEPVYKATFTISLTHAAQLVVASNMMALSGGSSDNIATDSFEESPALSTYVIAFMFFELEIIQFIEDNMYMNIYVRKQFRNQVAFAHNVSMKALAFFGSYFEFPYPSRKLDIGVIPGFPISGVENFGLINVSESPILLNEDTASIFNKYDSASIVCTEIANQWLGDIVTNAWWEDSWLFSAFGDYFSIIATKVITESGIADLEFLRKFQNTIEADGSATSHPIVVPIEDPKDTNISDPLIFEKGPYLIRMTNLMLNEDNFKTSIATFIKKHQFATATRDDLWSIMTEIAHTNNVIPNDVAVKDIMDSWLTQAGYPFLRVKIDYSNNKVSISQERFFSDLDLTSQNGGANPNPPCWRLPLSFTTNKEFKFETAAKKWFMCKDLNPLEIPLDPFDITENDWIIFNIRMQVPIQILYEEKNWLAIMNTLKQEKEFGKIEVLSRVQKAVNALVEPKFKAFGPITELSATDYIYTHFKTFVTFWACSNYIQDCQAQSVKIFEDWMGSTNPDQTNPVPSDLRETVYCQGAQVKDEKYWNFLYDRYKNSKEPTELSKISAALACSLDPKILQKPVLSTSPQGVSGAVEKSHAQNNKIEHS</sequence>
<evidence type="ECO:0000259" key="18">
    <source>
        <dbReference type="Pfam" id="PF11838"/>
    </source>
</evidence>
<dbReference type="GO" id="GO:0006508">
    <property type="term" value="P:proteolysis"/>
    <property type="evidence" value="ECO:0007669"/>
    <property type="project" value="UniProtKB-KW"/>
</dbReference>
<dbReference type="GO" id="GO:0098552">
    <property type="term" value="C:side of membrane"/>
    <property type="evidence" value="ECO:0007669"/>
    <property type="project" value="UniProtKB-KW"/>
</dbReference>
<keyword evidence="5" id="KW-0336">GPI-anchor</keyword>
<keyword evidence="6" id="KW-0645">Protease</keyword>
<feature type="chain" id="PRO_5042995550" description="Aminopeptidase N" evidence="16">
    <location>
        <begin position="24"/>
        <end position="4804"/>
    </location>
</feature>
<evidence type="ECO:0000256" key="14">
    <source>
        <dbReference type="ARBA" id="ARBA00023288"/>
    </source>
</evidence>
<protein>
    <recommendedName>
        <fullName evidence="22">Aminopeptidase N</fullName>
    </recommendedName>
</protein>
<keyword evidence="4" id="KW-1003">Cell membrane</keyword>
<dbReference type="Pfam" id="PF17900">
    <property type="entry name" value="Peptidase_M1_N"/>
    <property type="match status" value="5"/>
</dbReference>
<dbReference type="InterPro" id="IPR045357">
    <property type="entry name" value="Aminopeptidase_N-like_N"/>
</dbReference>
<feature type="domain" description="ERAP1-like C-terminal" evidence="18">
    <location>
        <begin position="4645"/>
        <end position="4781"/>
    </location>
</feature>
<evidence type="ECO:0000256" key="9">
    <source>
        <dbReference type="ARBA" id="ARBA00022801"/>
    </source>
</evidence>
<dbReference type="Gene3D" id="2.60.40.1730">
    <property type="entry name" value="tricorn interacting facor f3 domain"/>
    <property type="match status" value="6"/>
</dbReference>
<feature type="domain" description="Peptidase M1 membrane alanine aminopeptidase" evidence="17">
    <location>
        <begin position="999"/>
        <end position="1224"/>
    </location>
</feature>
<dbReference type="PANTHER" id="PTHR11533">
    <property type="entry name" value="PROTEASE M1 ZINC METALLOPROTEASE"/>
    <property type="match status" value="1"/>
</dbReference>
<dbReference type="GO" id="GO:0005737">
    <property type="term" value="C:cytoplasm"/>
    <property type="evidence" value="ECO:0007669"/>
    <property type="project" value="TreeGrafter"/>
</dbReference>
<dbReference type="InterPro" id="IPR001930">
    <property type="entry name" value="Peptidase_M1"/>
</dbReference>